<feature type="domain" description="ABC3 transporter permease C-terminal" evidence="8">
    <location>
        <begin position="264"/>
        <end position="386"/>
    </location>
</feature>
<keyword evidence="5 7" id="KW-1133">Transmembrane helix</keyword>
<accession>A0ABR4ZA74</accession>
<evidence type="ECO:0000256" key="1">
    <source>
        <dbReference type="ARBA" id="ARBA00004651"/>
    </source>
</evidence>
<comment type="similarity">
    <text evidence="2">Belongs to the ABC-4 integral membrane protein family. LolC/E subfamily.</text>
</comment>
<keyword evidence="6 7" id="KW-0472">Membrane</keyword>
<dbReference type="InterPro" id="IPR051447">
    <property type="entry name" value="Lipoprotein-release_system"/>
</dbReference>
<keyword evidence="4 7" id="KW-0812">Transmembrane</keyword>
<evidence type="ECO:0000256" key="2">
    <source>
        <dbReference type="ARBA" id="ARBA00005236"/>
    </source>
</evidence>
<feature type="transmembrane region" description="Helical" evidence="7">
    <location>
        <begin position="312"/>
        <end position="335"/>
    </location>
</feature>
<comment type="caution">
    <text evidence="9">The sequence shown here is derived from an EMBL/GenBank/DDBJ whole genome shotgun (WGS) entry which is preliminary data.</text>
</comment>
<evidence type="ECO:0000256" key="7">
    <source>
        <dbReference type="SAM" id="Phobius"/>
    </source>
</evidence>
<name>A0ABR4ZA74_9NOCA</name>
<feature type="transmembrane region" description="Helical" evidence="7">
    <location>
        <begin position="22"/>
        <end position="43"/>
    </location>
</feature>
<feature type="domain" description="ABC3 transporter permease C-terminal" evidence="8">
    <location>
        <begin position="658"/>
        <end position="772"/>
    </location>
</feature>
<dbReference type="PANTHER" id="PTHR30489:SF0">
    <property type="entry name" value="LIPOPROTEIN-RELEASING SYSTEM TRANSMEMBRANE PROTEIN LOLE"/>
    <property type="match status" value="1"/>
</dbReference>
<feature type="transmembrane region" description="Helical" evidence="7">
    <location>
        <begin position="433"/>
        <end position="453"/>
    </location>
</feature>
<gene>
    <name evidence="9" type="ORF">FG87_26150</name>
</gene>
<feature type="transmembrane region" description="Helical" evidence="7">
    <location>
        <begin position="355"/>
        <end position="382"/>
    </location>
</feature>
<evidence type="ECO:0000256" key="5">
    <source>
        <dbReference type="ARBA" id="ARBA00022989"/>
    </source>
</evidence>
<proteinExistence type="inferred from homology"/>
<keyword evidence="3" id="KW-1003">Cell membrane</keyword>
<dbReference type="Pfam" id="PF02687">
    <property type="entry name" value="FtsX"/>
    <property type="match status" value="2"/>
</dbReference>
<feature type="transmembrane region" description="Helical" evidence="7">
    <location>
        <begin position="648"/>
        <end position="674"/>
    </location>
</feature>
<sequence>MTRHPTLHRKLLRDIRAQWPQFAAQTMIIMLGVALFTASYGAYRNLNASYDGTFETERFADVWVSGGDTAALAAAANALPGVADAVVRAQVDLPLRVGADKLRGRVVGLPADRPPAVNAPTLLSGHYPGANEVLVEHHMAEHFGLRSGATLSVLGPGGWREVTVAGVASSAEYLWPARSRRDMFPLPDNFGVLFAAAPLATALAGGAAEQVLLRFAEPPSSDALTRIRELAAAHGATEVLTRAEQPSNWLLRMDIDAFGQLAYLFPLLFSSVAGLVSYVLLHRRVRAERPVIGVLLAGGVSRATLLWHYLQYGIVAGLAGAFGGILVGLAGSGALSRVYLRAIDLPASAAVVEVAPITLIGALLFGVAAGALGALAPALLAFRTPPAAAMRGTPPPGPGRISLLEQVIPVLRRLPARWLLVLRAIGRSPRRTWSTVLGTALSLVVMLTSWTMLDTMTEALDVSFHQVQTADARVDFTVPVDQRRLAELTGAAGVAAAEPMVQLPITLAANRATYATVLIALPRDTTMHGLRPVPGSPAVRPERGLLVGKGVRQLLGVSTGDLVEVEVPGAQAVRVPIAGVLDEPIGTFAYCTLEQLDALAGAPVPINSALLRLAPHADPDQVRRALSERPGVAAYEDLDEVNRLIDRYAGFFFVFIGVMLALGGLMAFAIIFTTMSINIVERRREVGVLRAGGMPHGMLARLITGENLLLTLLGIGPGLVLGVLGGHSFLSTYANDQFQLDLVVRPGTLGSAALVVLCVATVSLLPGLRAVRGLDLAAVLRERSD</sequence>
<protein>
    <recommendedName>
        <fullName evidence="8">ABC3 transporter permease C-terminal domain-containing protein</fullName>
    </recommendedName>
</protein>
<evidence type="ECO:0000256" key="3">
    <source>
        <dbReference type="ARBA" id="ARBA00022475"/>
    </source>
</evidence>
<dbReference type="EMBL" id="JNFP01000034">
    <property type="protein sequence ID" value="KIA62242.1"/>
    <property type="molecule type" value="Genomic_DNA"/>
</dbReference>
<feature type="transmembrane region" description="Helical" evidence="7">
    <location>
        <begin position="708"/>
        <end position="729"/>
    </location>
</feature>
<reference evidence="9 10" key="1">
    <citation type="journal article" date="2014" name="Int. J. Syst. Evol. Microbiol.">
        <title>Nocardia vulneris sp. nov., isolated from wounds of human patients in North America.</title>
        <authorList>
            <person name="Lasker B.A."/>
            <person name="Bell M."/>
            <person name="Klenk H.P."/>
            <person name="Sproer C."/>
            <person name="Schumann C."/>
            <person name="Schumann P."/>
            <person name="Brown J.M."/>
        </authorList>
    </citation>
    <scope>NUCLEOTIDE SEQUENCE [LARGE SCALE GENOMIC DNA]</scope>
    <source>
        <strain evidence="9 10">W9851</strain>
    </source>
</reference>
<comment type="subcellular location">
    <subcellularLocation>
        <location evidence="1">Cell membrane</location>
        <topology evidence="1">Multi-pass membrane protein</topology>
    </subcellularLocation>
</comment>
<evidence type="ECO:0000259" key="8">
    <source>
        <dbReference type="Pfam" id="PF02687"/>
    </source>
</evidence>
<dbReference type="PANTHER" id="PTHR30489">
    <property type="entry name" value="LIPOPROTEIN-RELEASING SYSTEM TRANSMEMBRANE PROTEIN LOLE"/>
    <property type="match status" value="1"/>
</dbReference>
<evidence type="ECO:0000313" key="10">
    <source>
        <dbReference type="Proteomes" id="UP000031364"/>
    </source>
</evidence>
<feature type="transmembrane region" description="Helical" evidence="7">
    <location>
        <begin position="261"/>
        <end position="281"/>
    </location>
</feature>
<feature type="transmembrane region" description="Helical" evidence="7">
    <location>
        <begin position="749"/>
        <end position="771"/>
    </location>
</feature>
<evidence type="ECO:0000256" key="6">
    <source>
        <dbReference type="ARBA" id="ARBA00023136"/>
    </source>
</evidence>
<organism evidence="9 10">
    <name type="scientific">Nocardia vulneris</name>
    <dbReference type="NCBI Taxonomy" id="1141657"/>
    <lineage>
        <taxon>Bacteria</taxon>
        <taxon>Bacillati</taxon>
        <taxon>Actinomycetota</taxon>
        <taxon>Actinomycetes</taxon>
        <taxon>Mycobacteriales</taxon>
        <taxon>Nocardiaceae</taxon>
        <taxon>Nocardia</taxon>
    </lineage>
</organism>
<dbReference type="RefSeq" id="WP_043675711.1">
    <property type="nucleotide sequence ID" value="NZ_BDCI01000050.1"/>
</dbReference>
<dbReference type="InterPro" id="IPR003838">
    <property type="entry name" value="ABC3_permease_C"/>
</dbReference>
<evidence type="ECO:0000256" key="4">
    <source>
        <dbReference type="ARBA" id="ARBA00022692"/>
    </source>
</evidence>
<feature type="transmembrane region" description="Helical" evidence="7">
    <location>
        <begin position="190"/>
        <end position="208"/>
    </location>
</feature>
<evidence type="ECO:0000313" key="9">
    <source>
        <dbReference type="EMBL" id="KIA62242.1"/>
    </source>
</evidence>
<dbReference type="Proteomes" id="UP000031364">
    <property type="component" value="Unassembled WGS sequence"/>
</dbReference>
<keyword evidence="10" id="KW-1185">Reference proteome</keyword>